<keyword evidence="3" id="KW-0732">Signal</keyword>
<dbReference type="EMBL" id="RBIL01000001">
    <property type="protein sequence ID" value="RKQ92143.1"/>
    <property type="molecule type" value="Genomic_DNA"/>
</dbReference>
<comment type="caution">
    <text evidence="4">The sequence shown here is derived from an EMBL/GenBank/DDBJ whole genome shotgun (WGS) entry which is preliminary data.</text>
</comment>
<evidence type="ECO:0000313" key="4">
    <source>
        <dbReference type="EMBL" id="RKQ92143.1"/>
    </source>
</evidence>
<gene>
    <name evidence="4" type="ORF">C8N24_1983</name>
</gene>
<feature type="signal peptide" evidence="3">
    <location>
        <begin position="1"/>
        <end position="25"/>
    </location>
</feature>
<proteinExistence type="predicted"/>
<dbReference type="InterPro" id="IPR011049">
    <property type="entry name" value="Serralysin-like_metalloprot_C"/>
</dbReference>
<dbReference type="Proteomes" id="UP000278962">
    <property type="component" value="Unassembled WGS sequence"/>
</dbReference>
<dbReference type="PRINTS" id="PR00313">
    <property type="entry name" value="CABNDNGRPT"/>
</dbReference>
<keyword evidence="5" id="KW-1185">Reference proteome</keyword>
<dbReference type="Pfam" id="PF00353">
    <property type="entry name" value="HemolysinCabind"/>
    <property type="match status" value="2"/>
</dbReference>
<organism evidence="4 5">
    <name type="scientific">Solirubrobacter pauli</name>
    <dbReference type="NCBI Taxonomy" id="166793"/>
    <lineage>
        <taxon>Bacteria</taxon>
        <taxon>Bacillati</taxon>
        <taxon>Actinomycetota</taxon>
        <taxon>Thermoleophilia</taxon>
        <taxon>Solirubrobacterales</taxon>
        <taxon>Solirubrobacteraceae</taxon>
        <taxon>Solirubrobacter</taxon>
    </lineage>
</organism>
<comment type="subcellular location">
    <subcellularLocation>
        <location evidence="1">Secreted</location>
    </subcellularLocation>
</comment>
<protein>
    <submittedName>
        <fullName evidence="4">Hemolysin type calcium-binding protein</fullName>
    </submittedName>
</protein>
<dbReference type="Gene3D" id="2.150.10.10">
    <property type="entry name" value="Serralysin-like metalloprotease, C-terminal"/>
    <property type="match status" value="1"/>
</dbReference>
<feature type="chain" id="PRO_5024943522" evidence="3">
    <location>
        <begin position="26"/>
        <end position="192"/>
    </location>
</feature>
<evidence type="ECO:0000256" key="2">
    <source>
        <dbReference type="ARBA" id="ARBA00022525"/>
    </source>
</evidence>
<keyword evidence="2" id="KW-0964">Secreted</keyword>
<evidence type="ECO:0000313" key="5">
    <source>
        <dbReference type="Proteomes" id="UP000278962"/>
    </source>
</evidence>
<dbReference type="InterPro" id="IPR001343">
    <property type="entry name" value="Hemolysn_Ca-bd"/>
</dbReference>
<dbReference type="GO" id="GO:0005509">
    <property type="term" value="F:calcium ion binding"/>
    <property type="evidence" value="ECO:0007669"/>
    <property type="project" value="InterPro"/>
</dbReference>
<dbReference type="InterPro" id="IPR050557">
    <property type="entry name" value="RTX_toxin/Mannuronan_C5-epim"/>
</dbReference>
<dbReference type="AlphaFoldDB" id="A0A660LEB3"/>
<name>A0A660LEB3_9ACTN</name>
<evidence type="ECO:0000256" key="3">
    <source>
        <dbReference type="SAM" id="SignalP"/>
    </source>
</evidence>
<dbReference type="RefSeq" id="WP_170178976.1">
    <property type="nucleotide sequence ID" value="NZ_RBIL01000001.1"/>
</dbReference>
<dbReference type="SUPFAM" id="SSF51120">
    <property type="entry name" value="beta-Roll"/>
    <property type="match status" value="1"/>
</dbReference>
<reference evidence="4 5" key="1">
    <citation type="submission" date="2018-10" db="EMBL/GenBank/DDBJ databases">
        <title>Genomic Encyclopedia of Archaeal and Bacterial Type Strains, Phase II (KMG-II): from individual species to whole genera.</title>
        <authorList>
            <person name="Goeker M."/>
        </authorList>
    </citation>
    <scope>NUCLEOTIDE SEQUENCE [LARGE SCALE GENOMIC DNA]</scope>
    <source>
        <strain evidence="4 5">DSM 14954</strain>
    </source>
</reference>
<accession>A0A660LEB3</accession>
<evidence type="ECO:0000256" key="1">
    <source>
        <dbReference type="ARBA" id="ARBA00004613"/>
    </source>
</evidence>
<dbReference type="GO" id="GO:0005576">
    <property type="term" value="C:extracellular region"/>
    <property type="evidence" value="ECO:0007669"/>
    <property type="project" value="UniProtKB-SubCell"/>
</dbReference>
<sequence>MLKVGAGRAAAAVLMTLAVAGTAQAAQIGGTAGDDRIRGTMRADVIDGSAGNDQINARRGKDTVTGGDGNDLLRGGWGADRQFGGAGNDTIYAGVGRDESWGEDGDDTLWALARADVRGKQDTQGDVLHGGNGNDTFRTRDGEADTIDCGPGVDTVYADFKDVLANPAECEVVNRARRVKKADDQRENADPR</sequence>
<dbReference type="PANTHER" id="PTHR38340:SF1">
    <property type="entry name" value="S-LAYER PROTEIN"/>
    <property type="match status" value="1"/>
</dbReference>
<dbReference type="PANTHER" id="PTHR38340">
    <property type="entry name" value="S-LAYER PROTEIN"/>
    <property type="match status" value="1"/>
</dbReference>